<accession>F5HLJ1</accession>
<dbReference type="PaxDb" id="7165-AGAP013469-PA"/>
<name>F5HLJ1_ANOGA</name>
<reference evidence="1" key="3">
    <citation type="journal article" date="2004" name="Trends Parasitol.">
        <title>The Anopheles gambiae genome: an update.</title>
        <authorList>
            <person name="Mongin E."/>
            <person name="Louis C."/>
            <person name="Holt R.A."/>
            <person name="Birney E."/>
            <person name="Collins F.H."/>
        </authorList>
    </citation>
    <scope>NUCLEOTIDE SEQUENCE</scope>
    <source>
        <strain evidence="1">PEST</strain>
    </source>
</reference>
<reference evidence="1" key="5">
    <citation type="submission" date="2011-05" db="EMBL/GenBank/DDBJ databases">
        <authorList>
            <consortium name="VectorBase"/>
        </authorList>
    </citation>
    <scope>NUCLEOTIDE SEQUENCE</scope>
    <source>
        <strain evidence="1">PEST</strain>
    </source>
</reference>
<proteinExistence type="predicted"/>
<reference evidence="1" key="2">
    <citation type="submission" date="2002-03" db="EMBL/GenBank/DDBJ databases">
        <authorList>
            <consortium name="The Anopheles Genome Sequencing Consortium"/>
        </authorList>
    </citation>
    <scope>NUCLEOTIDE SEQUENCE</scope>
    <source>
        <strain evidence="1">PEST</strain>
    </source>
</reference>
<dbReference type="EMBL" id="AAAB01008898">
    <property type="protein sequence ID" value="EGK97210.1"/>
    <property type="molecule type" value="Genomic_DNA"/>
</dbReference>
<reference evidence="1" key="4">
    <citation type="journal article" date="2007" name="Genome Biol.">
        <title>Update of the Anopheles gambiae PEST genome assembly.</title>
        <authorList>
            <person name="Sharakhova M.V."/>
            <person name="Hammond M.P."/>
            <person name="Lobo N.F."/>
            <person name="Krzywinski J."/>
            <person name="Unger M.F."/>
            <person name="Hillenmeyer M.E."/>
            <person name="Bruggner R.V."/>
            <person name="Birney E."/>
            <person name="Collins F.H."/>
        </authorList>
    </citation>
    <scope>NUCLEOTIDE SEQUENCE</scope>
    <source>
        <strain evidence="1">PEST</strain>
    </source>
</reference>
<feature type="non-terminal residue" evidence="1">
    <location>
        <position position="1"/>
    </location>
</feature>
<comment type="caution">
    <text evidence="1">The sequence shown here is derived from an EMBL/GenBank/DDBJ whole genome shotgun (WGS) entry which is preliminary data.</text>
</comment>
<protein>
    <submittedName>
        <fullName evidence="1">AGAP013469-PA</fullName>
    </submittedName>
</protein>
<reference evidence="1" key="1">
    <citation type="journal article" date="2002" name="Science">
        <title>The genome sequence of the malaria mosquito Anopheles gambiae.</title>
        <authorList>
            <person name="Holt R.A."/>
            <person name="Subramanian G.M."/>
            <person name="Halpern A."/>
            <person name="Sutton G.G."/>
            <person name="Charlab R."/>
            <person name="Nusskern D.R."/>
            <person name="Wincker P."/>
            <person name="Clark A.G."/>
            <person name="Ribeiro J.M."/>
            <person name="Wides R."/>
            <person name="Salzberg S.L."/>
            <person name="Loftus B."/>
            <person name="Yandell M."/>
            <person name="Majoros W.H."/>
            <person name="Rusch D.B."/>
            <person name="Lai Z."/>
            <person name="Kraft C.L."/>
            <person name="Abril J.F."/>
            <person name="Anthouard V."/>
            <person name="Arensburger P."/>
            <person name="Atkinson P.W."/>
            <person name="Baden H."/>
            <person name="de Berardinis V."/>
            <person name="Baldwin D."/>
            <person name="Benes V."/>
            <person name="Biedler J."/>
            <person name="Blass C."/>
            <person name="Bolanos R."/>
            <person name="Boscus D."/>
            <person name="Barnstead M."/>
            <person name="Cai S."/>
            <person name="Center A."/>
            <person name="Chaturverdi K."/>
            <person name="Christophides G.K."/>
            <person name="Chrystal M.A."/>
            <person name="Clamp M."/>
            <person name="Cravchik A."/>
            <person name="Curwen V."/>
            <person name="Dana A."/>
            <person name="Delcher A."/>
            <person name="Dew I."/>
            <person name="Evans C.A."/>
            <person name="Flanigan M."/>
            <person name="Grundschober-Freimoser A."/>
            <person name="Friedli L."/>
            <person name="Gu Z."/>
            <person name="Guan P."/>
            <person name="Guigo R."/>
            <person name="Hillenmeyer M.E."/>
            <person name="Hladun S.L."/>
            <person name="Hogan J.R."/>
            <person name="Hong Y.S."/>
            <person name="Hoover J."/>
            <person name="Jaillon O."/>
            <person name="Ke Z."/>
            <person name="Kodira C."/>
            <person name="Kokoza E."/>
            <person name="Koutsos A."/>
            <person name="Letunic I."/>
            <person name="Levitsky A."/>
            <person name="Liang Y."/>
            <person name="Lin J.J."/>
            <person name="Lobo N.F."/>
            <person name="Lopez J.R."/>
            <person name="Malek J.A."/>
            <person name="McIntosh T.C."/>
            <person name="Meister S."/>
            <person name="Miller J."/>
            <person name="Mobarry C."/>
            <person name="Mongin E."/>
            <person name="Murphy S.D."/>
            <person name="O'Brochta D.A."/>
            <person name="Pfannkoch C."/>
            <person name="Qi R."/>
            <person name="Regier M.A."/>
            <person name="Remington K."/>
            <person name="Shao H."/>
            <person name="Sharakhova M.V."/>
            <person name="Sitter C.D."/>
            <person name="Shetty J."/>
            <person name="Smith T.J."/>
            <person name="Strong R."/>
            <person name="Sun J."/>
            <person name="Thomasova D."/>
            <person name="Ton L.Q."/>
            <person name="Topalis P."/>
            <person name="Tu Z."/>
            <person name="Unger M.F."/>
            <person name="Walenz B."/>
            <person name="Wang A."/>
            <person name="Wang J."/>
            <person name="Wang M."/>
            <person name="Wang X."/>
            <person name="Woodford K.J."/>
            <person name="Wortman J.R."/>
            <person name="Wu M."/>
            <person name="Yao A."/>
            <person name="Zdobnov E.M."/>
            <person name="Zhang H."/>
            <person name="Zhao Q."/>
            <person name="Zhao S."/>
            <person name="Zhu S.C."/>
            <person name="Zhimulev I."/>
            <person name="Coluzzi M."/>
            <person name="della Torre A."/>
            <person name="Roth C.W."/>
            <person name="Louis C."/>
            <person name="Kalush F."/>
            <person name="Mural R.J."/>
            <person name="Myers E.W."/>
            <person name="Adams M.D."/>
            <person name="Smith H.O."/>
            <person name="Broder S."/>
            <person name="Gardner M.J."/>
            <person name="Fraser C.M."/>
            <person name="Birney E."/>
            <person name="Bork P."/>
            <person name="Brey P.T."/>
            <person name="Venter J.C."/>
            <person name="Weissenbach J."/>
            <person name="Kafatos F.C."/>
            <person name="Collins F.H."/>
            <person name="Hoffman S.L."/>
        </authorList>
    </citation>
    <scope>NUCLEOTIDE SEQUENCE [LARGE SCALE GENOMIC DNA]</scope>
    <source>
        <strain evidence="1">PEST</strain>
    </source>
</reference>
<dbReference type="AlphaFoldDB" id="F5HLJ1"/>
<dbReference type="HOGENOM" id="CLU_2967637_0_0_1"/>
<sequence>RSQRRPHLPHALRAKLLVMLLPRKYHQPPLAFRSETGVKKYLLSSKYANVDVIFTQERQ</sequence>
<gene>
    <name evidence="1" type="ORF">AgaP_AGAP013469</name>
</gene>
<organism evidence="1">
    <name type="scientific">Anopheles gambiae</name>
    <name type="common">African malaria mosquito</name>
    <dbReference type="NCBI Taxonomy" id="7165"/>
    <lineage>
        <taxon>Eukaryota</taxon>
        <taxon>Metazoa</taxon>
        <taxon>Ecdysozoa</taxon>
        <taxon>Arthropoda</taxon>
        <taxon>Hexapoda</taxon>
        <taxon>Insecta</taxon>
        <taxon>Pterygota</taxon>
        <taxon>Neoptera</taxon>
        <taxon>Endopterygota</taxon>
        <taxon>Diptera</taxon>
        <taxon>Nematocera</taxon>
        <taxon>Culicoidea</taxon>
        <taxon>Culicidae</taxon>
        <taxon>Anophelinae</taxon>
        <taxon>Anopheles</taxon>
    </lineage>
</organism>
<evidence type="ECO:0000313" key="1">
    <source>
        <dbReference type="EMBL" id="EGK97210.1"/>
    </source>
</evidence>